<comment type="caution">
    <text evidence="1">The sequence shown here is derived from an EMBL/GenBank/DDBJ whole genome shotgun (WGS) entry which is preliminary data.</text>
</comment>
<evidence type="ECO:0000313" key="1">
    <source>
        <dbReference type="EMBL" id="KAI4296841.1"/>
    </source>
</evidence>
<dbReference type="EMBL" id="CM039439">
    <property type="protein sequence ID" value="KAI4296841.1"/>
    <property type="molecule type" value="Genomic_DNA"/>
</dbReference>
<reference evidence="1 2" key="1">
    <citation type="journal article" date="2022" name="DNA Res.">
        <title>Chromosomal-level genome assembly of the orchid tree Bauhinia variegata (Leguminosae; Cercidoideae) supports the allotetraploid origin hypothesis of Bauhinia.</title>
        <authorList>
            <person name="Zhong Y."/>
            <person name="Chen Y."/>
            <person name="Zheng D."/>
            <person name="Pang J."/>
            <person name="Liu Y."/>
            <person name="Luo S."/>
            <person name="Meng S."/>
            <person name="Qian L."/>
            <person name="Wei D."/>
            <person name="Dai S."/>
            <person name="Zhou R."/>
        </authorList>
    </citation>
    <scope>NUCLEOTIDE SEQUENCE [LARGE SCALE GENOMIC DNA]</scope>
    <source>
        <strain evidence="1">BV-YZ2020</strain>
    </source>
</reference>
<name>A0ACB9KI25_BAUVA</name>
<organism evidence="1 2">
    <name type="scientific">Bauhinia variegata</name>
    <name type="common">Purple orchid tree</name>
    <name type="synonym">Phanera variegata</name>
    <dbReference type="NCBI Taxonomy" id="167791"/>
    <lineage>
        <taxon>Eukaryota</taxon>
        <taxon>Viridiplantae</taxon>
        <taxon>Streptophyta</taxon>
        <taxon>Embryophyta</taxon>
        <taxon>Tracheophyta</taxon>
        <taxon>Spermatophyta</taxon>
        <taxon>Magnoliopsida</taxon>
        <taxon>eudicotyledons</taxon>
        <taxon>Gunneridae</taxon>
        <taxon>Pentapetalae</taxon>
        <taxon>rosids</taxon>
        <taxon>fabids</taxon>
        <taxon>Fabales</taxon>
        <taxon>Fabaceae</taxon>
        <taxon>Cercidoideae</taxon>
        <taxon>Cercideae</taxon>
        <taxon>Bauhiniinae</taxon>
        <taxon>Bauhinia</taxon>
    </lineage>
</organism>
<dbReference type="Proteomes" id="UP000828941">
    <property type="component" value="Chromosome 14"/>
</dbReference>
<proteinExistence type="predicted"/>
<protein>
    <submittedName>
        <fullName evidence="1">Uncharacterized protein</fullName>
    </submittedName>
</protein>
<gene>
    <name evidence="1" type="ORF">L6164_036761</name>
</gene>
<keyword evidence="2" id="KW-1185">Reference proteome</keyword>
<sequence>MGQDKSMKKIVFILLSALSILGKCHAGNSQGAYEAMFTFGDSLSDTGNYVGFHDPSDIEVLNKLPYGKTFFGKPTGRFCDGRIILDFIAEAYGLPFVPPYADVIHGKVQNIRQGVNFAVAGATALDANFILSKRNQKPIKTMESLDVQVGWFKKLKPSLCSNEQDCARLFKKSLFFVGEIGGNDLGLLGFNFSTAGETIPLIVEAITNATITLIEEGAVHLVVPGNPPMGCTAGFIKSGLSKDQYDSRGCFKRLNTLVELENKEIKQAVSELKKKYPHVTITFFDYYGAANQFYDAPQKYGFSEMLKPCFVAKACNDTAKTYTCGFLCENPATYTNWDGAHYTEAAYKIIAQSVIDGHFSHPPLKHPLKKIA</sequence>
<evidence type="ECO:0000313" key="2">
    <source>
        <dbReference type="Proteomes" id="UP000828941"/>
    </source>
</evidence>
<accession>A0ACB9KI25</accession>